<proteinExistence type="predicted"/>
<evidence type="ECO:0000313" key="2">
    <source>
        <dbReference type="EMBL" id="KAF5724939.1"/>
    </source>
</evidence>
<evidence type="ECO:0000256" key="1">
    <source>
        <dbReference type="SAM" id="MobiDB-lite"/>
    </source>
</evidence>
<dbReference type="Proteomes" id="UP000544331">
    <property type="component" value="Unassembled WGS sequence"/>
</dbReference>
<evidence type="ECO:0000313" key="3">
    <source>
        <dbReference type="Proteomes" id="UP000544331"/>
    </source>
</evidence>
<gene>
    <name evidence="2" type="ORF">FMUND_331</name>
</gene>
<dbReference type="AlphaFoldDB" id="A0A8H5Z6T0"/>
<name>A0A8H5Z6T0_9HYPO</name>
<organism evidence="2 3">
    <name type="scientific">Fusarium mundagurra</name>
    <dbReference type="NCBI Taxonomy" id="1567541"/>
    <lineage>
        <taxon>Eukaryota</taxon>
        <taxon>Fungi</taxon>
        <taxon>Dikarya</taxon>
        <taxon>Ascomycota</taxon>
        <taxon>Pezizomycotina</taxon>
        <taxon>Sordariomycetes</taxon>
        <taxon>Hypocreomycetidae</taxon>
        <taxon>Hypocreales</taxon>
        <taxon>Nectriaceae</taxon>
        <taxon>Fusarium</taxon>
        <taxon>Fusarium fujikuroi species complex</taxon>
    </lineage>
</organism>
<dbReference type="EMBL" id="JAAOAN010000022">
    <property type="protein sequence ID" value="KAF5724939.1"/>
    <property type="molecule type" value="Genomic_DNA"/>
</dbReference>
<accession>A0A8H5Z6T0</accession>
<protein>
    <submittedName>
        <fullName evidence="2">Uncharacterized protein</fullName>
    </submittedName>
</protein>
<dbReference type="OrthoDB" id="10426119at2759"/>
<feature type="region of interest" description="Disordered" evidence="1">
    <location>
        <begin position="1"/>
        <end position="36"/>
    </location>
</feature>
<keyword evidence="3" id="KW-1185">Reference proteome</keyword>
<sequence>MPLSIRGSALKKPSADDQPALDDQPEREAQSAPNLRRISRSLKPVRLWQPPIRLPSRRCGFDRQRSIGLPEHFRHLSSCTVDSDQDVIDLTFGDIIDLPVDTGLVDRSQLGLTSTRLSGVDTQARSF</sequence>
<comment type="caution">
    <text evidence="2">The sequence shown here is derived from an EMBL/GenBank/DDBJ whole genome shotgun (WGS) entry which is preliminary data.</text>
</comment>
<reference evidence="2 3" key="1">
    <citation type="submission" date="2020-05" db="EMBL/GenBank/DDBJ databases">
        <title>Identification and distribution of gene clusters putatively required for synthesis of sphingolipid metabolism inhibitors in phylogenetically diverse species of the filamentous fungus Fusarium.</title>
        <authorList>
            <person name="Kim H.-S."/>
            <person name="Busman M."/>
            <person name="Brown D.W."/>
            <person name="Divon H."/>
            <person name="Uhlig S."/>
            <person name="Proctor R.H."/>
        </authorList>
    </citation>
    <scope>NUCLEOTIDE SEQUENCE [LARGE SCALE GENOMIC DNA]</scope>
    <source>
        <strain evidence="2 3">NRRL 66235</strain>
    </source>
</reference>